<evidence type="ECO:0000313" key="5">
    <source>
        <dbReference type="EnsemblPlants" id="AET3Gv20498100.6"/>
    </source>
</evidence>
<reference evidence="5" key="5">
    <citation type="journal article" date="2021" name="G3 (Bethesda)">
        <title>Aegilops tauschii genome assembly Aet v5.0 features greater sequence contiguity and improved annotation.</title>
        <authorList>
            <person name="Wang L."/>
            <person name="Zhu T."/>
            <person name="Rodriguez J.C."/>
            <person name="Deal K.R."/>
            <person name="Dubcovsky J."/>
            <person name="McGuire P.E."/>
            <person name="Lux T."/>
            <person name="Spannagl M."/>
            <person name="Mayer K.F.X."/>
            <person name="Baldrich P."/>
            <person name="Meyers B.C."/>
            <person name="Huo N."/>
            <person name="Gu Y.Q."/>
            <person name="Zhou H."/>
            <person name="Devos K.M."/>
            <person name="Bennetzen J.L."/>
            <person name="Unver T."/>
            <person name="Budak H."/>
            <person name="Gulick P.J."/>
            <person name="Galiba G."/>
            <person name="Kalapos B."/>
            <person name="Nelson D.R."/>
            <person name="Li P."/>
            <person name="You F.M."/>
            <person name="Luo M.C."/>
            <person name="Dvorak J."/>
        </authorList>
    </citation>
    <scope>NUCLEOTIDE SEQUENCE [LARGE SCALE GENOMIC DNA]</scope>
    <source>
        <strain evidence="5">cv. AL8/78</strain>
    </source>
</reference>
<dbReference type="Gene3D" id="3.40.50.720">
    <property type="entry name" value="NAD(P)-binding Rossmann-like Domain"/>
    <property type="match status" value="1"/>
</dbReference>
<dbReference type="AlphaFoldDB" id="A0A453EX62"/>
<dbReference type="InterPro" id="IPR036291">
    <property type="entry name" value="NAD(P)-bd_dom_sf"/>
</dbReference>
<dbReference type="InterPro" id="IPR046346">
    <property type="entry name" value="Aminoacid_DH-like_N_sf"/>
</dbReference>
<dbReference type="Pfam" id="PF00208">
    <property type="entry name" value="ELFV_dehydrog"/>
    <property type="match status" value="1"/>
</dbReference>
<evidence type="ECO:0000256" key="1">
    <source>
        <dbReference type="ARBA" id="ARBA00006382"/>
    </source>
</evidence>
<name>A0A453EX62_AEGTS</name>
<feature type="domain" description="Glutamate/phenylalanine/leucine/valine/L-tryptophan dehydrogenase C-terminal" evidence="4">
    <location>
        <begin position="372"/>
        <end position="618"/>
    </location>
</feature>
<dbReference type="Pfam" id="PF25431">
    <property type="entry name" value="zf-C17orf113"/>
    <property type="match status" value="1"/>
</dbReference>
<dbReference type="InterPro" id="IPR006096">
    <property type="entry name" value="Glu/Leu/Phe/Val/Trp_DH_C"/>
</dbReference>
<dbReference type="SUPFAM" id="SSF51735">
    <property type="entry name" value="NAD(P)-binding Rossmann-fold domains"/>
    <property type="match status" value="1"/>
</dbReference>
<dbReference type="InterPro" id="IPR006097">
    <property type="entry name" value="Glu/Leu/Phe/Val/Trp_DH_dimer"/>
</dbReference>
<accession>A0A453EX62</accession>
<dbReference type="CDD" id="cd05313">
    <property type="entry name" value="NAD_bind_2_Glu_DH"/>
    <property type="match status" value="1"/>
</dbReference>
<reference evidence="6" key="2">
    <citation type="journal article" date="2017" name="Nat. Plants">
        <title>The Aegilops tauschii genome reveals multiple impacts of transposons.</title>
        <authorList>
            <person name="Zhao G."/>
            <person name="Zou C."/>
            <person name="Li K."/>
            <person name="Wang K."/>
            <person name="Li T."/>
            <person name="Gao L."/>
            <person name="Zhang X."/>
            <person name="Wang H."/>
            <person name="Yang Z."/>
            <person name="Liu X."/>
            <person name="Jiang W."/>
            <person name="Mao L."/>
            <person name="Kong X."/>
            <person name="Jiao Y."/>
            <person name="Jia J."/>
        </authorList>
    </citation>
    <scope>NUCLEOTIDE SEQUENCE [LARGE SCALE GENOMIC DNA]</scope>
    <source>
        <strain evidence="6">cv. AL8/78</strain>
    </source>
</reference>
<evidence type="ECO:0000256" key="2">
    <source>
        <dbReference type="ARBA" id="ARBA00023002"/>
    </source>
</evidence>
<dbReference type="SUPFAM" id="SSF53223">
    <property type="entry name" value="Aminoacid dehydrogenase-like, N-terminal domain"/>
    <property type="match status" value="1"/>
</dbReference>
<dbReference type="FunFam" id="3.40.50.720:FF:000030">
    <property type="entry name" value="Glutamate dehydrogenase"/>
    <property type="match status" value="1"/>
</dbReference>
<sequence>MNSSMDEINLLRQHQRHQQHHLSVRGIGEEIDLEIDQCEDPTFSGAALEGVTSHHPQDPVVPADDHKSFLIPCSQPGAVDGQPQPTPPQAEERAGMLRLSAHTKKKKKVVKKWRDEWADTYKWAYVAVHDNTSRIFCTVCKEYGRKHRRNPYGNEGSRNMQMSALEEHNNSLLHKEALRLQSASKEKVQTPEIERPVYVKALSKTAASILESLFKKDPHEAEFIQSIQEVVHSIEPVLVKNSQYVQILERLLEPERCFIFRVPWVDDRGEAHVNRGFRVQFSQALGPCRGGLRFHPSMNLSVAKFLAFEQTLKNALSLYKLGGAAGGSDFDPKGKSEIEVMRFCQSFMDELYRYLGPDQGNFTGPKIFWSGSSFRTEATGYGLVFFARVVLADMNKELKGLRCAISGSGKIAMHVLEKLLSCEAIPVTVSDSEGYLFDGDGFDYVKYTLIRNIKAQQRSLKEYLKTFPRAKYINDAKPWGEQCDIAFPCASQNEIDQGEALSIISSGCRVLIECSNMPCTGQAVDILRKAKVHVAPAKATAAGGVAVGELELNPEFSLMQWSVEDFENKIQEAVKQTYDRSMKAAQEYGILKENPESLVHGANISAFLNIAQAMTDQGCV</sequence>
<dbReference type="Proteomes" id="UP000015105">
    <property type="component" value="Chromosome 3D"/>
</dbReference>
<reference evidence="5" key="4">
    <citation type="submission" date="2019-03" db="UniProtKB">
        <authorList>
            <consortium name="EnsemblPlants"/>
        </authorList>
    </citation>
    <scope>IDENTIFICATION</scope>
</reference>
<dbReference type="EnsemblPlants" id="AET3Gv20498100.6">
    <property type="protein sequence ID" value="AET3Gv20498100.6"/>
    <property type="gene ID" value="AET3Gv20498100"/>
</dbReference>
<dbReference type="SMART" id="SM00839">
    <property type="entry name" value="ELFV_dehydrog"/>
    <property type="match status" value="1"/>
</dbReference>
<feature type="region of interest" description="Disordered" evidence="3">
    <location>
        <begin position="1"/>
        <end position="21"/>
    </location>
</feature>
<evidence type="ECO:0000259" key="4">
    <source>
        <dbReference type="SMART" id="SM00839"/>
    </source>
</evidence>
<dbReference type="InterPro" id="IPR050724">
    <property type="entry name" value="Glu_Leu_Phe_Val_DH"/>
</dbReference>
<dbReference type="GO" id="GO:0006537">
    <property type="term" value="P:glutamate biosynthetic process"/>
    <property type="evidence" value="ECO:0007669"/>
    <property type="project" value="TreeGrafter"/>
</dbReference>
<organism evidence="5 6">
    <name type="scientific">Aegilops tauschii subsp. strangulata</name>
    <name type="common">Goatgrass</name>
    <dbReference type="NCBI Taxonomy" id="200361"/>
    <lineage>
        <taxon>Eukaryota</taxon>
        <taxon>Viridiplantae</taxon>
        <taxon>Streptophyta</taxon>
        <taxon>Embryophyta</taxon>
        <taxon>Tracheophyta</taxon>
        <taxon>Spermatophyta</taxon>
        <taxon>Magnoliopsida</taxon>
        <taxon>Liliopsida</taxon>
        <taxon>Poales</taxon>
        <taxon>Poaceae</taxon>
        <taxon>BOP clade</taxon>
        <taxon>Pooideae</taxon>
        <taxon>Triticodae</taxon>
        <taxon>Triticeae</taxon>
        <taxon>Triticinae</taxon>
        <taxon>Aegilops</taxon>
    </lineage>
</organism>
<evidence type="ECO:0000313" key="6">
    <source>
        <dbReference type="Proteomes" id="UP000015105"/>
    </source>
</evidence>
<dbReference type="PANTHER" id="PTHR43571">
    <property type="entry name" value="NADP-SPECIFIC GLUTAMATE DEHYDROGENASE 1-RELATED"/>
    <property type="match status" value="1"/>
</dbReference>
<keyword evidence="6" id="KW-1185">Reference proteome</keyword>
<evidence type="ECO:0000256" key="3">
    <source>
        <dbReference type="SAM" id="MobiDB-lite"/>
    </source>
</evidence>
<dbReference type="InterPro" id="IPR033922">
    <property type="entry name" value="NAD_bind_Glu_DH"/>
</dbReference>
<comment type="similarity">
    <text evidence="1">Belongs to the Glu/Leu/Phe/Val dehydrogenases family.</text>
</comment>
<dbReference type="Gene3D" id="3.40.50.10860">
    <property type="entry name" value="Leucine Dehydrogenase, chain A, domain 1"/>
    <property type="match status" value="1"/>
</dbReference>
<dbReference type="InterPro" id="IPR057456">
    <property type="entry name" value="Znf_C17orf113"/>
</dbReference>
<dbReference type="Gramene" id="AET3Gv20498100.6">
    <property type="protein sequence ID" value="AET3Gv20498100.6"/>
    <property type="gene ID" value="AET3Gv20498100"/>
</dbReference>
<dbReference type="FunFam" id="1.10.285.10:FF:000007">
    <property type="entry name" value="NADP-specific glutamate dehydrogenase"/>
    <property type="match status" value="1"/>
</dbReference>
<protein>
    <recommendedName>
        <fullName evidence="4">Glutamate/phenylalanine/leucine/valine/L-tryptophan dehydrogenase C-terminal domain-containing protein</fullName>
    </recommendedName>
</protein>
<dbReference type="GO" id="GO:0005829">
    <property type="term" value="C:cytosol"/>
    <property type="evidence" value="ECO:0007669"/>
    <property type="project" value="TreeGrafter"/>
</dbReference>
<proteinExistence type="inferred from homology"/>
<dbReference type="GO" id="GO:0004354">
    <property type="term" value="F:glutamate dehydrogenase (NADP+) activity"/>
    <property type="evidence" value="ECO:0007669"/>
    <property type="project" value="TreeGrafter"/>
</dbReference>
<dbReference type="PANTHER" id="PTHR43571:SF1">
    <property type="entry name" value="NADP-SPECIFIC GLUTAMATE DEHYDROGENASE 1-RELATED"/>
    <property type="match status" value="1"/>
</dbReference>
<dbReference type="Gene3D" id="1.10.285.10">
    <property type="entry name" value="Glutamate Dehydrogenase, chain A, domain 3"/>
    <property type="match status" value="2"/>
</dbReference>
<dbReference type="Pfam" id="PF02812">
    <property type="entry name" value="ELFV_dehydrog_N"/>
    <property type="match status" value="1"/>
</dbReference>
<keyword evidence="2" id="KW-0560">Oxidoreductase</keyword>
<reference evidence="6" key="1">
    <citation type="journal article" date="2014" name="Science">
        <title>Ancient hybridizations among the ancestral genomes of bread wheat.</title>
        <authorList>
            <consortium name="International Wheat Genome Sequencing Consortium,"/>
            <person name="Marcussen T."/>
            <person name="Sandve S.R."/>
            <person name="Heier L."/>
            <person name="Spannagl M."/>
            <person name="Pfeifer M."/>
            <person name="Jakobsen K.S."/>
            <person name="Wulff B.B."/>
            <person name="Steuernagel B."/>
            <person name="Mayer K.F."/>
            <person name="Olsen O.A."/>
        </authorList>
    </citation>
    <scope>NUCLEOTIDE SEQUENCE [LARGE SCALE GENOMIC DNA]</scope>
    <source>
        <strain evidence="6">cv. AL8/78</strain>
    </source>
</reference>
<reference evidence="5" key="3">
    <citation type="journal article" date="2017" name="Nature">
        <title>Genome sequence of the progenitor of the wheat D genome Aegilops tauschii.</title>
        <authorList>
            <person name="Luo M.C."/>
            <person name="Gu Y.Q."/>
            <person name="Puiu D."/>
            <person name="Wang H."/>
            <person name="Twardziok S.O."/>
            <person name="Deal K.R."/>
            <person name="Huo N."/>
            <person name="Zhu T."/>
            <person name="Wang L."/>
            <person name="Wang Y."/>
            <person name="McGuire P.E."/>
            <person name="Liu S."/>
            <person name="Long H."/>
            <person name="Ramasamy R.K."/>
            <person name="Rodriguez J.C."/>
            <person name="Van S.L."/>
            <person name="Yuan L."/>
            <person name="Wang Z."/>
            <person name="Xia Z."/>
            <person name="Xiao L."/>
            <person name="Anderson O.D."/>
            <person name="Ouyang S."/>
            <person name="Liang Y."/>
            <person name="Zimin A.V."/>
            <person name="Pertea G."/>
            <person name="Qi P."/>
            <person name="Bennetzen J.L."/>
            <person name="Dai X."/>
            <person name="Dawson M.W."/>
            <person name="Muller H.G."/>
            <person name="Kugler K."/>
            <person name="Rivarola-Duarte L."/>
            <person name="Spannagl M."/>
            <person name="Mayer K.F.X."/>
            <person name="Lu F.H."/>
            <person name="Bevan M.W."/>
            <person name="Leroy P."/>
            <person name="Li P."/>
            <person name="You F.M."/>
            <person name="Sun Q."/>
            <person name="Liu Z."/>
            <person name="Lyons E."/>
            <person name="Wicker T."/>
            <person name="Salzberg S.L."/>
            <person name="Devos K.M."/>
            <person name="Dvorak J."/>
        </authorList>
    </citation>
    <scope>NUCLEOTIDE SEQUENCE [LARGE SCALE GENOMIC DNA]</scope>
    <source>
        <strain evidence="5">cv. AL8/78</strain>
    </source>
</reference>